<evidence type="ECO:0000313" key="4">
    <source>
        <dbReference type="Proteomes" id="UP001434883"/>
    </source>
</evidence>
<dbReference type="InterPro" id="IPR015943">
    <property type="entry name" value="WD40/YVTN_repeat-like_dom_sf"/>
</dbReference>
<keyword evidence="2" id="KW-0677">Repeat</keyword>
<keyword evidence="4" id="KW-1185">Reference proteome</keyword>
<dbReference type="PANTHER" id="PTHR19848:SF6">
    <property type="entry name" value="E3 UBIQUITIN-PROTEIN LIGASE TRAF7"/>
    <property type="match status" value="1"/>
</dbReference>
<dbReference type="InterPro" id="IPR001680">
    <property type="entry name" value="WD40_rpt"/>
</dbReference>
<keyword evidence="1" id="KW-0853">WD repeat</keyword>
<evidence type="ECO:0000256" key="1">
    <source>
        <dbReference type="ARBA" id="ARBA00022574"/>
    </source>
</evidence>
<proteinExistence type="predicted"/>
<dbReference type="InterPro" id="IPR036322">
    <property type="entry name" value="WD40_repeat_dom_sf"/>
</dbReference>
<reference evidence="3 4" key="1">
    <citation type="submission" date="2021-06" db="EMBL/GenBank/DDBJ databases">
        <authorList>
            <person name="Palmer J.M."/>
        </authorList>
    </citation>
    <scope>NUCLEOTIDE SEQUENCE [LARGE SCALE GENOMIC DNA]</scope>
    <source>
        <strain evidence="3 4">XC_2019</strain>
        <tissue evidence="3">Muscle</tissue>
    </source>
</reference>
<protein>
    <submittedName>
        <fullName evidence="3">Uncharacterized protein</fullName>
    </submittedName>
</protein>
<dbReference type="Pfam" id="PF00400">
    <property type="entry name" value="WD40"/>
    <property type="match status" value="1"/>
</dbReference>
<gene>
    <name evidence="3" type="ORF">XENOCAPTIV_001350</name>
</gene>
<dbReference type="PANTHER" id="PTHR19848">
    <property type="entry name" value="WD40 REPEAT PROTEIN"/>
    <property type="match status" value="1"/>
</dbReference>
<dbReference type="SUPFAM" id="SSF50978">
    <property type="entry name" value="WD40 repeat-like"/>
    <property type="match status" value="1"/>
</dbReference>
<accession>A0ABV0SCP3</accession>
<evidence type="ECO:0000313" key="3">
    <source>
        <dbReference type="EMBL" id="MEQ2218314.1"/>
    </source>
</evidence>
<evidence type="ECO:0000256" key="2">
    <source>
        <dbReference type="ARBA" id="ARBA00022737"/>
    </source>
</evidence>
<dbReference type="Gene3D" id="2.130.10.10">
    <property type="entry name" value="YVTN repeat-like/Quinoprotein amine dehydrogenase"/>
    <property type="match status" value="1"/>
</dbReference>
<dbReference type="EMBL" id="JAHRIN010076749">
    <property type="protein sequence ID" value="MEQ2218314.1"/>
    <property type="molecule type" value="Genomic_DNA"/>
</dbReference>
<name>A0ABV0SCP3_9TELE</name>
<sequence length="181" mass="19794">LFIHCKYGCRAATNGPGGAAASTASVAGKPGAYESKLSEDLMEFRRDASMLNDELSHINARLNMGILGSYDPQQIFKCKGTFVGHQGPVRTVFMHYFTFKVWDTCTTYKCQKTLEGHDGIVLALNKLYSGSADCTIIVSLVIYTTSATSVHHRVSWFALTKNPCVGVGHPDLAESEYYPCP</sequence>
<feature type="non-terminal residue" evidence="3">
    <location>
        <position position="1"/>
    </location>
</feature>
<comment type="caution">
    <text evidence="3">The sequence shown here is derived from an EMBL/GenBank/DDBJ whole genome shotgun (WGS) entry which is preliminary data.</text>
</comment>
<dbReference type="Proteomes" id="UP001434883">
    <property type="component" value="Unassembled WGS sequence"/>
</dbReference>
<organism evidence="3 4">
    <name type="scientific">Xenoophorus captivus</name>
    <dbReference type="NCBI Taxonomy" id="1517983"/>
    <lineage>
        <taxon>Eukaryota</taxon>
        <taxon>Metazoa</taxon>
        <taxon>Chordata</taxon>
        <taxon>Craniata</taxon>
        <taxon>Vertebrata</taxon>
        <taxon>Euteleostomi</taxon>
        <taxon>Actinopterygii</taxon>
        <taxon>Neopterygii</taxon>
        <taxon>Teleostei</taxon>
        <taxon>Neoteleostei</taxon>
        <taxon>Acanthomorphata</taxon>
        <taxon>Ovalentaria</taxon>
        <taxon>Atherinomorphae</taxon>
        <taxon>Cyprinodontiformes</taxon>
        <taxon>Goodeidae</taxon>
        <taxon>Xenoophorus</taxon>
    </lineage>
</organism>